<evidence type="ECO:0000313" key="1">
    <source>
        <dbReference type="EMBL" id="QJA91687.1"/>
    </source>
</evidence>
<organism evidence="1">
    <name type="scientific">viral metagenome</name>
    <dbReference type="NCBI Taxonomy" id="1070528"/>
    <lineage>
        <taxon>unclassified sequences</taxon>
        <taxon>metagenomes</taxon>
        <taxon>organismal metagenomes</taxon>
    </lineage>
</organism>
<protein>
    <submittedName>
        <fullName evidence="1">Putative portal protein</fullName>
    </submittedName>
</protein>
<accession>A0A6M3L9G5</accession>
<dbReference type="AlphaFoldDB" id="A0A6M3L9G5"/>
<name>A0A6M3L9G5_9ZZZZ</name>
<proteinExistence type="predicted"/>
<dbReference type="EMBL" id="MT143006">
    <property type="protein sequence ID" value="QJA91687.1"/>
    <property type="molecule type" value="Genomic_DNA"/>
</dbReference>
<gene>
    <name evidence="1" type="ORF">MM415B03288_0003</name>
</gene>
<sequence>MANRSKSSRGEKAVLAEDQEKWFMLSHNYDAGMISRRAVERRWVICLAFLAGRQYVFFDENVHMLQQLGRSPGKIRTVDNQLVGRWAREVADMIKTNPIMSVIPSTNDDDDIKAAKMGDKVLKSWWQTQKMRKKVRILSGWIYGCGNGFLYDRWNPMIGPTELNEQGQLVYLGDAEVGVRSPFDVVVPAAQFSSVEIHDLPWIIELSYVPIETIQNTWAKGGHVMPESFPTGMADLSGIIGAMAGTAPVDFEGAFVKRMSMKPNVKYPKGLYLVGANGVVLEEDEYPYLDYHIEHFKDIDIPGMFWGTCKVEQGIGLQKTWNRNVSSVNEFNKVCAKGKLLVPKGAQLAADPDDTHGQKLTYVPVLGHKPEWMTPPQLATSATLGLQITKTSLEDLFSQHEVSRGTNKSDIRSGLMVGLLREQDAQGAIPSHAVYEEGMESCMSRVLKRIQAGYSAQRMLKIRGEDGTFEIFAFKGADLRDATDVMVKRDSSLPDSKTARQAQIFERYQGGLYGDPADPKVRLKVAMMLEDAVVEDIYDEMKIDQTYAKWENDALLRSNGVQQLVNAYDNHAIHIEIHTNFMKSVGYQKLKMENPSAFAERDMMFQEHLGFHQDALEAQRQKMLSEQIALKGGQNG</sequence>
<reference evidence="1" key="1">
    <citation type="submission" date="2020-03" db="EMBL/GenBank/DDBJ databases">
        <title>The deep terrestrial virosphere.</title>
        <authorList>
            <person name="Holmfeldt K."/>
            <person name="Nilsson E."/>
            <person name="Simone D."/>
            <person name="Lopez-Fernandez M."/>
            <person name="Wu X."/>
            <person name="de Brujin I."/>
            <person name="Lundin D."/>
            <person name="Andersson A."/>
            <person name="Bertilsson S."/>
            <person name="Dopson M."/>
        </authorList>
    </citation>
    <scope>NUCLEOTIDE SEQUENCE</scope>
    <source>
        <strain evidence="1">MM415B03288</strain>
    </source>
</reference>